<dbReference type="SUPFAM" id="SSF81345">
    <property type="entry name" value="ABC transporter involved in vitamin B12 uptake, BtuC"/>
    <property type="match status" value="1"/>
</dbReference>
<evidence type="ECO:0000256" key="4">
    <source>
        <dbReference type="ARBA" id="ARBA00022475"/>
    </source>
</evidence>
<feature type="transmembrane region" description="Helical" evidence="8">
    <location>
        <begin position="311"/>
        <end position="328"/>
    </location>
</feature>
<evidence type="ECO:0000256" key="2">
    <source>
        <dbReference type="ARBA" id="ARBA00007935"/>
    </source>
</evidence>
<sequence length="332" mass="34277">MHSHPSSSHSRAWPFIALTGALCLAILAGLIFGADTVWPTQWFDGSQQAALVFVWRAPRVATAFVVGACLGLSGLIFQGVFRNPLAEPYLLGSAAGASLGAACALLLPELLPRGVGLPLMAFLGAWGSSLLVLLLGGGGGHSAQTGRLLLAGVALAAILSALRSLILMVFGDESSNLRAVISWQLGGIQSPAWEEWALLFLGTLAALAAAIRLAPGLDALGLGEETAHSMGVRVRRFSMQAIALAALATALAVAFGGLIGFVGLIAPHVLRWWVGPLHTRLAPAVALGGGILLVLVDTVARSAIPPSEIPVGLMTSLIGGPFFLFLLLRQKS</sequence>
<comment type="caution">
    <text evidence="9">The sequence shown here is derived from an EMBL/GenBank/DDBJ whole genome shotgun (WGS) entry which is preliminary data.</text>
</comment>
<gene>
    <name evidence="9" type="ORF">ABCS64_00340</name>
</gene>
<evidence type="ECO:0000313" key="10">
    <source>
        <dbReference type="Proteomes" id="UP001574673"/>
    </source>
</evidence>
<feature type="transmembrane region" description="Helical" evidence="8">
    <location>
        <begin position="119"/>
        <end position="136"/>
    </location>
</feature>
<feature type="transmembrane region" description="Helical" evidence="8">
    <location>
        <begin position="241"/>
        <end position="269"/>
    </location>
</feature>
<evidence type="ECO:0000256" key="6">
    <source>
        <dbReference type="ARBA" id="ARBA00022989"/>
    </source>
</evidence>
<evidence type="ECO:0000256" key="8">
    <source>
        <dbReference type="SAM" id="Phobius"/>
    </source>
</evidence>
<keyword evidence="4" id="KW-1003">Cell membrane</keyword>
<dbReference type="EMBL" id="JBEUWX010000001">
    <property type="protein sequence ID" value="MFA9948786.1"/>
    <property type="molecule type" value="Genomic_DNA"/>
</dbReference>
<evidence type="ECO:0000256" key="5">
    <source>
        <dbReference type="ARBA" id="ARBA00022692"/>
    </source>
</evidence>
<keyword evidence="5 8" id="KW-0812">Transmembrane</keyword>
<dbReference type="Proteomes" id="UP001574673">
    <property type="component" value="Unassembled WGS sequence"/>
</dbReference>
<evidence type="ECO:0000313" key="9">
    <source>
        <dbReference type="EMBL" id="MFA9948786.1"/>
    </source>
</evidence>
<dbReference type="InterPro" id="IPR000522">
    <property type="entry name" value="ABC_transptr_permease_BtuC"/>
</dbReference>
<feature type="transmembrane region" description="Helical" evidence="8">
    <location>
        <begin position="281"/>
        <end position="299"/>
    </location>
</feature>
<feature type="transmembrane region" description="Helical" evidence="8">
    <location>
        <begin position="12"/>
        <end position="33"/>
    </location>
</feature>
<dbReference type="PANTHER" id="PTHR30472:SF25">
    <property type="entry name" value="ABC TRANSPORTER PERMEASE PROTEIN MJ0876-RELATED"/>
    <property type="match status" value="1"/>
</dbReference>
<protein>
    <submittedName>
        <fullName evidence="9">Iron ABC transporter permease</fullName>
    </submittedName>
</protein>
<evidence type="ECO:0000256" key="3">
    <source>
        <dbReference type="ARBA" id="ARBA00022448"/>
    </source>
</evidence>
<reference evidence="10" key="1">
    <citation type="submission" date="2024-06" db="EMBL/GenBank/DDBJ databases">
        <title>Radixoralia hellwigii gen. nov., sp nov., isolated from a root canal in the human oral cavity.</title>
        <authorList>
            <person name="Bartsch S."/>
            <person name="Wittmer A."/>
            <person name="Schulz A.-K."/>
            <person name="Neumann-Schaal M."/>
            <person name="Wolf J."/>
            <person name="Gronow S."/>
            <person name="Tennert C."/>
            <person name="Haecker G."/>
            <person name="Cieplik F."/>
            <person name="Al-Ahmad A."/>
        </authorList>
    </citation>
    <scope>NUCLEOTIDE SEQUENCE [LARGE SCALE GENOMIC DNA]</scope>
    <source>
        <strain evidence="10">Wk13</strain>
    </source>
</reference>
<keyword evidence="6 8" id="KW-1133">Transmembrane helix</keyword>
<keyword evidence="10" id="KW-1185">Reference proteome</keyword>
<comment type="similarity">
    <text evidence="2">Belongs to the binding-protein-dependent transport system permease family. FecCD subfamily.</text>
</comment>
<keyword evidence="3" id="KW-0813">Transport</keyword>
<keyword evidence="7 8" id="KW-0472">Membrane</keyword>
<feature type="transmembrane region" description="Helical" evidence="8">
    <location>
        <begin position="148"/>
        <end position="170"/>
    </location>
</feature>
<accession>A0ABV4UAG2</accession>
<dbReference type="CDD" id="cd06550">
    <property type="entry name" value="TM_ABC_iron-siderophores_like"/>
    <property type="match status" value="1"/>
</dbReference>
<name>A0ABV4UAG2_9RHOO</name>
<comment type="subcellular location">
    <subcellularLocation>
        <location evidence="1">Cell membrane</location>
        <topology evidence="1">Multi-pass membrane protein</topology>
    </subcellularLocation>
</comment>
<dbReference type="Gene3D" id="1.10.3470.10">
    <property type="entry name" value="ABC transporter involved in vitamin B12 uptake, BtuC"/>
    <property type="match status" value="1"/>
</dbReference>
<dbReference type="Pfam" id="PF01032">
    <property type="entry name" value="FecCD"/>
    <property type="match status" value="1"/>
</dbReference>
<dbReference type="PANTHER" id="PTHR30472">
    <property type="entry name" value="FERRIC ENTEROBACTIN TRANSPORT SYSTEM PERMEASE PROTEIN"/>
    <property type="match status" value="1"/>
</dbReference>
<feature type="transmembrane region" description="Helical" evidence="8">
    <location>
        <begin position="89"/>
        <end position="107"/>
    </location>
</feature>
<evidence type="ECO:0000256" key="1">
    <source>
        <dbReference type="ARBA" id="ARBA00004651"/>
    </source>
</evidence>
<evidence type="ECO:0000256" key="7">
    <source>
        <dbReference type="ARBA" id="ARBA00023136"/>
    </source>
</evidence>
<proteinExistence type="inferred from homology"/>
<dbReference type="InterPro" id="IPR037294">
    <property type="entry name" value="ABC_BtuC-like"/>
</dbReference>
<feature type="transmembrane region" description="Helical" evidence="8">
    <location>
        <begin position="53"/>
        <end position="77"/>
    </location>
</feature>
<organism evidence="9 10">
    <name type="scientific">Dentiradicibacter hellwigii</name>
    <dbReference type="NCBI Taxonomy" id="3149053"/>
    <lineage>
        <taxon>Bacteria</taxon>
        <taxon>Pseudomonadati</taxon>
        <taxon>Pseudomonadota</taxon>
        <taxon>Betaproteobacteria</taxon>
        <taxon>Rhodocyclales</taxon>
        <taxon>Rhodocyclaceae</taxon>
        <taxon>Dentiradicibacter</taxon>
    </lineage>
</organism>
<dbReference type="RefSeq" id="WP_418889959.1">
    <property type="nucleotide sequence ID" value="NZ_JBEUWX010000001.1"/>
</dbReference>